<comment type="caution">
    <text evidence="2">The sequence shown here is derived from an EMBL/GenBank/DDBJ whole genome shotgun (WGS) entry which is preliminary data.</text>
</comment>
<feature type="transmembrane region" description="Helical" evidence="1">
    <location>
        <begin position="5"/>
        <end position="25"/>
    </location>
</feature>
<organism evidence="2 3">
    <name type="scientific">Niastella vici</name>
    <dbReference type="NCBI Taxonomy" id="1703345"/>
    <lineage>
        <taxon>Bacteria</taxon>
        <taxon>Pseudomonadati</taxon>
        <taxon>Bacteroidota</taxon>
        <taxon>Chitinophagia</taxon>
        <taxon>Chitinophagales</taxon>
        <taxon>Chitinophagaceae</taxon>
        <taxon>Niastella</taxon>
    </lineage>
</organism>
<evidence type="ECO:0008006" key="4">
    <source>
        <dbReference type="Google" id="ProtNLM"/>
    </source>
</evidence>
<reference evidence="2 3" key="1">
    <citation type="submission" date="2016-03" db="EMBL/GenBank/DDBJ databases">
        <title>Niastella vici sp. nov., isolated from farmland soil.</title>
        <authorList>
            <person name="Chen L."/>
            <person name="Wang D."/>
            <person name="Yang S."/>
            <person name="Wang G."/>
        </authorList>
    </citation>
    <scope>NUCLEOTIDE SEQUENCE [LARGE SCALE GENOMIC DNA]</scope>
    <source>
        <strain evidence="2 3">DJ57</strain>
    </source>
</reference>
<evidence type="ECO:0000256" key="1">
    <source>
        <dbReference type="SAM" id="Phobius"/>
    </source>
</evidence>
<protein>
    <recommendedName>
        <fullName evidence="4">DUF3179 domain-containing protein</fullName>
    </recommendedName>
</protein>
<proteinExistence type="predicted"/>
<dbReference type="InterPro" id="IPR021516">
    <property type="entry name" value="DUF3179"/>
</dbReference>
<accession>A0A1V9FLK9</accession>
<gene>
    <name evidence="2" type="ORF">A3860_38300</name>
</gene>
<dbReference type="STRING" id="1703345.A3860_38300"/>
<keyword evidence="1" id="KW-0812">Transmembrane</keyword>
<dbReference type="Proteomes" id="UP000192796">
    <property type="component" value="Unassembled WGS sequence"/>
</dbReference>
<keyword evidence="1" id="KW-1133">Transmembrane helix</keyword>
<dbReference type="AlphaFoldDB" id="A0A1V9FLK9"/>
<sequence length="394" mass="44851">MRTSLLITGLLLLLAIEILHIYFIMPFPGSQHNNTIDFAYWLDNNIWWIRIVILAVLVYPVVRVFRYSFVWKKVLLLVGLLLYAVVFYFFNFRFKADKMFYQPVHRSFAAAATNTMPGNKLIIGVAINGEAKAYPVQLIGYHHQVRDTVGNMPVMVTYCTVCRTGRVFSPVINGKNETFRLVGMDHFNAMFEDKTTKSWWQQATGVAVAGPLKGASLQELPAEQSTLAVWLRRYPSSLILQPDTPFAKQYKDLANFDNGTIKSSLEKRDSGSWQFKSWVIGVAYNKVAKAYDWNKLISAGMIQDSLPGLPIVLVLEKDSASFHVWDRLVNGHALQFVHDRLSGELKDVNTGSTWNMNGQCIEGLLTGSQLKPVRASQEFWHSWRTFHPGTVMYR</sequence>
<evidence type="ECO:0000313" key="3">
    <source>
        <dbReference type="Proteomes" id="UP000192796"/>
    </source>
</evidence>
<name>A0A1V9FLK9_9BACT</name>
<dbReference type="Pfam" id="PF11376">
    <property type="entry name" value="DUF3179"/>
    <property type="match status" value="1"/>
</dbReference>
<keyword evidence="1" id="KW-0472">Membrane</keyword>
<keyword evidence="3" id="KW-1185">Reference proteome</keyword>
<dbReference type="OrthoDB" id="9806357at2"/>
<evidence type="ECO:0000313" key="2">
    <source>
        <dbReference type="EMBL" id="OQP59235.1"/>
    </source>
</evidence>
<dbReference type="EMBL" id="LVYD01000084">
    <property type="protein sequence ID" value="OQP59235.1"/>
    <property type="molecule type" value="Genomic_DNA"/>
</dbReference>
<feature type="transmembrane region" description="Helical" evidence="1">
    <location>
        <begin position="74"/>
        <end position="92"/>
    </location>
</feature>
<feature type="transmembrane region" description="Helical" evidence="1">
    <location>
        <begin position="45"/>
        <end position="62"/>
    </location>
</feature>
<dbReference type="RefSeq" id="WP_081154873.1">
    <property type="nucleotide sequence ID" value="NZ_LVYD01000084.1"/>
</dbReference>